<organism evidence="2 3">
    <name type="scientific">Aspergillus fumigatus</name>
    <name type="common">Neosartorya fumigata</name>
    <dbReference type="NCBI Taxonomy" id="746128"/>
    <lineage>
        <taxon>Eukaryota</taxon>
        <taxon>Fungi</taxon>
        <taxon>Dikarya</taxon>
        <taxon>Ascomycota</taxon>
        <taxon>Pezizomycotina</taxon>
        <taxon>Eurotiomycetes</taxon>
        <taxon>Eurotiomycetidae</taxon>
        <taxon>Eurotiales</taxon>
        <taxon>Aspergillaceae</taxon>
        <taxon>Aspergillus</taxon>
        <taxon>Aspergillus subgen. Fumigati</taxon>
    </lineage>
</organism>
<proteinExistence type="predicted"/>
<evidence type="ECO:0000313" key="3">
    <source>
        <dbReference type="Proteomes" id="UP000813423"/>
    </source>
</evidence>
<accession>A0A9P8N9C6</accession>
<dbReference type="EMBL" id="JAIBSC010000183">
    <property type="protein sequence ID" value="KAH1893419.1"/>
    <property type="molecule type" value="Genomic_DNA"/>
</dbReference>
<gene>
    <name evidence="2" type="ORF">KXV57_002919</name>
</gene>
<reference evidence="2" key="1">
    <citation type="submission" date="2021-08" db="EMBL/GenBank/DDBJ databases">
        <title>Global Aspergillus fumigatus from environmental and clinical sources.</title>
        <authorList>
            <person name="Barber A."/>
            <person name="Sae-Ong T."/>
        </authorList>
    </citation>
    <scope>NUCLEOTIDE SEQUENCE</scope>
    <source>
        <strain evidence="2">NRZ-2016-071</strain>
    </source>
</reference>
<dbReference type="Proteomes" id="UP000813423">
    <property type="component" value="Unassembled WGS sequence"/>
</dbReference>
<evidence type="ECO:0000313" key="2">
    <source>
        <dbReference type="EMBL" id="KAH1893419.1"/>
    </source>
</evidence>
<protein>
    <submittedName>
        <fullName evidence="2">Uncharacterized protein</fullName>
    </submittedName>
</protein>
<evidence type="ECO:0000256" key="1">
    <source>
        <dbReference type="SAM" id="MobiDB-lite"/>
    </source>
</evidence>
<sequence>MSWADIGRRLDTLCKDLNENNENNLGEDMHLGFLFRLPEYVTDRHLRKDIPLDGSKRTARVRRIQSDCIRTGAEYNDLDDIANKIFKSLWEPIQISMNSERFIHEGPTDVSSAERHYENVIREPPMAHGTSNDAVPMDEPGAQEWLPAPSQQTQNDTETTVNSPNPAEGPLHQRQAASQVCGQSGASEVVLPSRGMRSQQHVHPLTPHGMDFEGSCESQRDTEAFTLDYLQVAAVNMADQNGGSRRIPSATRNSLIEENATLPPMSNQSDPSQAGMVSGDFNLQPHSTYMPVPGPHMSDPTQLRITGNPPFQQLHMASARSDTQSDQSQMNITFDRFNPQPYLTYTPAPRPPDMSGSAQFGITRDLPFQQLHMTSASSDTQSDQSQMNVTFDRFNPQPYLTYTPASRPPDVSDPTHFGITRDLPFQQLHMTSASSDTQCGQSQMNITFDRFNPQPYLTYIPAAQPSALSNHQKPAGESGAYMVLHRQLEDIHDGQAERNGYQNEVQHRPEDQIRVWVNQSQDQMDHRTLQSGMNDPHRLETYPAAHQLVMMEA</sequence>
<name>A0A9P8N9C6_ASPFM</name>
<feature type="compositionally biased region" description="Polar residues" evidence="1">
    <location>
        <begin position="149"/>
        <end position="165"/>
    </location>
</feature>
<comment type="caution">
    <text evidence="2">The sequence shown here is derived from an EMBL/GenBank/DDBJ whole genome shotgun (WGS) entry which is preliminary data.</text>
</comment>
<feature type="region of interest" description="Disordered" evidence="1">
    <location>
        <begin position="124"/>
        <end position="183"/>
    </location>
</feature>
<dbReference type="AlphaFoldDB" id="A0A9P8N9C6"/>